<keyword evidence="23" id="KW-1133">Transmembrane helix</keyword>
<evidence type="ECO:0000256" key="8">
    <source>
        <dbReference type="ARBA" id="ARBA00022729"/>
    </source>
</evidence>
<dbReference type="PANTHER" id="PTHR46393:SF7">
    <property type="entry name" value="COMPLEMENT C2"/>
    <property type="match status" value="1"/>
</dbReference>
<evidence type="ECO:0000256" key="4">
    <source>
        <dbReference type="ARBA" id="ARBA00022536"/>
    </source>
</evidence>
<feature type="domain" description="Sushi" evidence="26">
    <location>
        <begin position="308"/>
        <end position="370"/>
    </location>
</feature>
<feature type="domain" description="Sushi" evidence="26">
    <location>
        <begin position="245"/>
        <end position="307"/>
    </location>
</feature>
<dbReference type="SMART" id="SM00327">
    <property type="entry name" value="VWA"/>
    <property type="match status" value="1"/>
</dbReference>
<comment type="subcellular location">
    <subcellularLocation>
        <location evidence="3">Cell surface</location>
    </subcellularLocation>
</comment>
<dbReference type="PROSITE" id="PS50234">
    <property type="entry name" value="VWFA"/>
    <property type="match status" value="1"/>
</dbReference>
<feature type="transmembrane region" description="Helical" evidence="23">
    <location>
        <begin position="20"/>
        <end position="44"/>
    </location>
</feature>
<feature type="domain" description="Sushi" evidence="26">
    <location>
        <begin position="114"/>
        <end position="183"/>
    </location>
</feature>
<evidence type="ECO:0000256" key="13">
    <source>
        <dbReference type="ARBA" id="ARBA00022825"/>
    </source>
</evidence>
<keyword evidence="16 21" id="KW-1015">Disulfide bond</keyword>
<dbReference type="InterPro" id="IPR043504">
    <property type="entry name" value="Peptidase_S1_PA_chymotrypsin"/>
</dbReference>
<dbReference type="GO" id="GO:0007155">
    <property type="term" value="P:cell adhesion"/>
    <property type="evidence" value="ECO:0007669"/>
    <property type="project" value="UniProtKB-KW"/>
</dbReference>
<sequence>MCKLSETDSRTAYFDGQNGLNIMAINIQAVSAFFINVIWLTLIWKVFSDCPFPKKGLSNGRYIYEVKHHVNLTTAPELYQLKFACKRGFLLKGPKRIFCHSNEWTDTVPSCLKMQCGPPPSIEHGQYSIDTGVSNSIAIGSTAVYSCDNGYGMENATEATLKCHLFEDDNNAQWKGNPPTCKKKESCPNPGVSPDGTRTGNCCFIGDVLKFTCKEDYELVGKDTIECLAGGEWDSPRPLCRPESDHCELPPPIPHGVAKGDKEGDYHRPYDEVEILCEPGFRYTGSTGYVMCEEESQWEEEFGECTEAFCNRPPLLANGTIPEIESTNMTKFPFNFEVTYLCDKGFRLIGDSWGFCDTRGWSVKSPRCEEIRCPDPGTPEHGSRLGSSFEIGDKVSFKCFTGYELIGSFERYCMPNGQWGEELARCNHESYYCPDPGKPIHGNKNSSDYNMGNRIGFRCQPGFTLLGSEVRECLHDRTWSGEETKCLGPNDFDLDAQVGDILKDAVAKKEAEQAQKLKEYRAALYSTFHSKNPMGRILDLNFPGRLIFYFAFDVSGSITPKNFRRSIDFAIAIVKKASISQNGARAGALTFSSKKQQQFLPLDYETTEGVVGALEKLQYTGGGTSAVTALTEIREELIPLTQAVLSKKNQKSIIFILTDGKANMGGDPQEEAENLKEAGHEIYCIGITNTNLRDSLYKIASDPKEEHVFFLKNYDSFKFLIQEITKGTIDYSECGLGLEQLGKSTSRGRIAGGRKASKPWPWMAALFFKVDSEDELKCGGSIVHDKYILTAAHCLFTKDGEERSENEITVKLGLLNVQNETTMQEFEVQRIIRHPNYVSGPSYDYDIALLKLKRPIEYSAVVRPICLPPVELPAKTTLYKPKHYAVATGWGHAGIMQKRSEQNIQMEDDLKEIILPLQSPERCQKSAQDNVVNFDEKTFTERMFCAGDGGGGNDTCKGDSGGPLMQSLPSEEGYRHWTQVGIVSWGTGCGLQNTYGYYTHIQRLMAWVKKEMGQDGDAQK</sequence>
<evidence type="ECO:0000256" key="11">
    <source>
        <dbReference type="ARBA" id="ARBA00022801"/>
    </source>
</evidence>
<dbReference type="SUPFAM" id="SSF57535">
    <property type="entry name" value="Complement control module/SCR domain"/>
    <property type="match status" value="7"/>
</dbReference>
<dbReference type="EMBL" id="JAFNEN010000108">
    <property type="protein sequence ID" value="KAG8194143.1"/>
    <property type="molecule type" value="Genomic_DNA"/>
</dbReference>
<dbReference type="InterPro" id="IPR036465">
    <property type="entry name" value="vWFA_dom_sf"/>
</dbReference>
<evidence type="ECO:0000256" key="19">
    <source>
        <dbReference type="ARBA" id="ARBA00052079"/>
    </source>
</evidence>
<organism evidence="27 28">
    <name type="scientific">Oedothorax gibbosus</name>
    <dbReference type="NCBI Taxonomy" id="931172"/>
    <lineage>
        <taxon>Eukaryota</taxon>
        <taxon>Metazoa</taxon>
        <taxon>Ecdysozoa</taxon>
        <taxon>Arthropoda</taxon>
        <taxon>Chelicerata</taxon>
        <taxon>Arachnida</taxon>
        <taxon>Araneae</taxon>
        <taxon>Araneomorphae</taxon>
        <taxon>Entelegynae</taxon>
        <taxon>Araneoidea</taxon>
        <taxon>Linyphiidae</taxon>
        <taxon>Erigoninae</taxon>
        <taxon>Oedothorax</taxon>
    </lineage>
</organism>
<dbReference type="CDD" id="cd01450">
    <property type="entry name" value="vWFA_subfamily_ECM"/>
    <property type="match status" value="1"/>
</dbReference>
<dbReference type="InterPro" id="IPR000436">
    <property type="entry name" value="Sushi_SCR_CCP_dom"/>
</dbReference>
<evidence type="ECO:0000256" key="14">
    <source>
        <dbReference type="ARBA" id="ARBA00022859"/>
    </source>
</evidence>
<evidence type="ECO:0000256" key="6">
    <source>
        <dbReference type="ARBA" id="ARBA00022659"/>
    </source>
</evidence>
<evidence type="ECO:0000256" key="23">
    <source>
        <dbReference type="SAM" id="Phobius"/>
    </source>
</evidence>
<dbReference type="GO" id="GO:0042381">
    <property type="term" value="P:hemolymph coagulation"/>
    <property type="evidence" value="ECO:0007669"/>
    <property type="project" value="UniProtKB-KW"/>
</dbReference>
<dbReference type="PROSITE" id="PS00134">
    <property type="entry name" value="TRYPSIN_HIS"/>
    <property type="match status" value="1"/>
</dbReference>
<evidence type="ECO:0000256" key="18">
    <source>
        <dbReference type="ARBA" id="ARBA00029636"/>
    </source>
</evidence>
<keyword evidence="15" id="KW-0130">Cell adhesion</keyword>
<dbReference type="AlphaFoldDB" id="A0AAV6VDT4"/>
<dbReference type="Gene3D" id="2.10.70.10">
    <property type="entry name" value="Complement Module, domain 1"/>
    <property type="match status" value="7"/>
</dbReference>
<protein>
    <recommendedName>
        <fullName evidence="20">limulus clotting factor C</fullName>
        <ecNumber evidence="20">3.4.21.84</ecNumber>
    </recommendedName>
    <alternativeName>
        <fullName evidence="18">C3/C5 convertase</fullName>
    </alternativeName>
</protein>
<keyword evidence="14" id="KW-0391">Immunity</keyword>
<dbReference type="InterPro" id="IPR001254">
    <property type="entry name" value="Trypsin_dom"/>
</dbReference>
<keyword evidence="10" id="KW-0677">Repeat</keyword>
<evidence type="ECO:0000256" key="20">
    <source>
        <dbReference type="ARBA" id="ARBA00066707"/>
    </source>
</evidence>
<evidence type="ECO:0000256" key="1">
    <source>
        <dbReference type="ARBA" id="ARBA00001936"/>
    </source>
</evidence>
<dbReference type="CDD" id="cd00190">
    <property type="entry name" value="Tryp_SPc"/>
    <property type="match status" value="1"/>
</dbReference>
<evidence type="ECO:0000256" key="21">
    <source>
        <dbReference type="PROSITE-ProRule" id="PRU00302"/>
    </source>
</evidence>
<dbReference type="EC" id="3.4.21.84" evidence="20"/>
<dbReference type="Proteomes" id="UP000827092">
    <property type="component" value="Unassembled WGS sequence"/>
</dbReference>
<dbReference type="InterPro" id="IPR001314">
    <property type="entry name" value="Peptidase_S1A"/>
</dbReference>
<keyword evidence="8" id="KW-0732">Signal</keyword>
<evidence type="ECO:0000256" key="22">
    <source>
        <dbReference type="RuleBase" id="RU363034"/>
    </source>
</evidence>
<dbReference type="GO" id="GO:0030246">
    <property type="term" value="F:carbohydrate binding"/>
    <property type="evidence" value="ECO:0007669"/>
    <property type="project" value="UniProtKB-KW"/>
</dbReference>
<dbReference type="InterPro" id="IPR035976">
    <property type="entry name" value="Sushi/SCR/CCP_sf"/>
</dbReference>
<dbReference type="InterPro" id="IPR033116">
    <property type="entry name" value="TRYPSIN_SER"/>
</dbReference>
<feature type="domain" description="Sushi" evidence="26">
    <location>
        <begin position="185"/>
        <end position="242"/>
    </location>
</feature>
<dbReference type="Pfam" id="PF00092">
    <property type="entry name" value="VWA"/>
    <property type="match status" value="1"/>
</dbReference>
<evidence type="ECO:0000259" key="26">
    <source>
        <dbReference type="PROSITE" id="PS50923"/>
    </source>
</evidence>
<keyword evidence="6 21" id="KW-0768">Sushi</keyword>
<reference evidence="27 28" key="1">
    <citation type="journal article" date="2022" name="Nat. Ecol. Evol.">
        <title>A masculinizing supergene underlies an exaggerated male reproductive morph in a spider.</title>
        <authorList>
            <person name="Hendrickx F."/>
            <person name="De Corte Z."/>
            <person name="Sonet G."/>
            <person name="Van Belleghem S.M."/>
            <person name="Kostlbacher S."/>
            <person name="Vangestel C."/>
        </authorList>
    </citation>
    <scope>NUCLEOTIDE SEQUENCE [LARGE SCALE GENOMIC DNA]</scope>
    <source>
        <strain evidence="27">W744_W776</strain>
    </source>
</reference>
<feature type="domain" description="Sushi" evidence="26">
    <location>
        <begin position="371"/>
        <end position="428"/>
    </location>
</feature>
<keyword evidence="7 22" id="KW-0645">Protease</keyword>
<keyword evidence="13 22" id="KW-0720">Serine protease</keyword>
<evidence type="ECO:0000256" key="5">
    <source>
        <dbReference type="ARBA" id="ARBA00022588"/>
    </source>
</evidence>
<feature type="disulfide bond" evidence="21">
    <location>
        <begin position="399"/>
        <end position="426"/>
    </location>
</feature>
<keyword evidence="23" id="KW-0812">Transmembrane</keyword>
<comment type="caution">
    <text evidence="27">The sequence shown here is derived from an EMBL/GenBank/DDBJ whole genome shotgun (WGS) entry which is preliminary data.</text>
</comment>
<dbReference type="FunFam" id="2.40.10.10:FF:000120">
    <property type="entry name" value="Putative serine protease"/>
    <property type="match status" value="1"/>
</dbReference>
<evidence type="ECO:0000256" key="16">
    <source>
        <dbReference type="ARBA" id="ARBA00023157"/>
    </source>
</evidence>
<dbReference type="GO" id="GO:0009986">
    <property type="term" value="C:cell surface"/>
    <property type="evidence" value="ECO:0007669"/>
    <property type="project" value="UniProtKB-SubCell"/>
</dbReference>
<feature type="disulfide bond" evidence="21">
    <location>
        <begin position="459"/>
        <end position="486"/>
    </location>
</feature>
<feature type="domain" description="VWFA" evidence="24">
    <location>
        <begin position="547"/>
        <end position="724"/>
    </location>
</feature>
<comment type="cofactor">
    <cofactor evidence="2">
        <name>Mg(2+)</name>
        <dbReference type="ChEBI" id="CHEBI:18420"/>
    </cofactor>
</comment>
<dbReference type="GO" id="GO:0032991">
    <property type="term" value="C:protein-containing complex"/>
    <property type="evidence" value="ECO:0007669"/>
    <property type="project" value="UniProtKB-ARBA"/>
</dbReference>
<dbReference type="Gene3D" id="3.40.50.410">
    <property type="entry name" value="von Willebrand factor, type A domain"/>
    <property type="match status" value="1"/>
</dbReference>
<dbReference type="SUPFAM" id="SSF53300">
    <property type="entry name" value="vWA-like"/>
    <property type="match status" value="1"/>
</dbReference>
<dbReference type="SUPFAM" id="SSF50494">
    <property type="entry name" value="Trypsin-like serine proteases"/>
    <property type="match status" value="1"/>
</dbReference>
<evidence type="ECO:0000256" key="3">
    <source>
        <dbReference type="ARBA" id="ARBA00004241"/>
    </source>
</evidence>
<dbReference type="GO" id="GO:0006508">
    <property type="term" value="P:proteolysis"/>
    <property type="evidence" value="ECO:0007669"/>
    <property type="project" value="UniProtKB-KW"/>
</dbReference>
<evidence type="ECO:0000313" key="27">
    <source>
        <dbReference type="EMBL" id="KAG8194143.1"/>
    </source>
</evidence>
<feature type="disulfide bond" evidence="21">
    <location>
        <begin position="213"/>
        <end position="240"/>
    </location>
</feature>
<dbReference type="Pfam" id="PF00089">
    <property type="entry name" value="Trypsin"/>
    <property type="match status" value="1"/>
</dbReference>
<keyword evidence="9" id="KW-0430">Lectin</keyword>
<dbReference type="InterPro" id="IPR018114">
    <property type="entry name" value="TRYPSIN_HIS"/>
</dbReference>
<dbReference type="InterPro" id="IPR002035">
    <property type="entry name" value="VWF_A"/>
</dbReference>
<evidence type="ECO:0000256" key="17">
    <source>
        <dbReference type="ARBA" id="ARBA00023180"/>
    </source>
</evidence>
<keyword evidence="28" id="KW-1185">Reference proteome</keyword>
<evidence type="ECO:0000259" key="24">
    <source>
        <dbReference type="PROSITE" id="PS50234"/>
    </source>
</evidence>
<feature type="domain" description="Sushi" evidence="26">
    <location>
        <begin position="431"/>
        <end position="488"/>
    </location>
</feature>
<dbReference type="PANTHER" id="PTHR46393">
    <property type="entry name" value="SUSHI DOMAIN-CONTAINING PROTEIN"/>
    <property type="match status" value="1"/>
</dbReference>
<gene>
    <name evidence="27" type="ORF">JTE90_000981</name>
</gene>
<evidence type="ECO:0000256" key="10">
    <source>
        <dbReference type="ARBA" id="ARBA00022737"/>
    </source>
</evidence>
<dbReference type="CDD" id="cd00033">
    <property type="entry name" value="CCP"/>
    <property type="match status" value="7"/>
</dbReference>
<dbReference type="PRINTS" id="PR00722">
    <property type="entry name" value="CHYMOTRYPSIN"/>
</dbReference>
<accession>A0AAV6VDT4</accession>
<dbReference type="PROSITE" id="PS50240">
    <property type="entry name" value="TRYPSIN_DOM"/>
    <property type="match status" value="1"/>
</dbReference>
<dbReference type="InterPro" id="IPR009003">
    <property type="entry name" value="Peptidase_S1_PA"/>
</dbReference>
<evidence type="ECO:0000313" key="28">
    <source>
        <dbReference type="Proteomes" id="UP000827092"/>
    </source>
</evidence>
<evidence type="ECO:0000256" key="15">
    <source>
        <dbReference type="ARBA" id="ARBA00022889"/>
    </source>
</evidence>
<feature type="domain" description="Sushi" evidence="26">
    <location>
        <begin position="48"/>
        <end position="113"/>
    </location>
</feature>
<comment type="cofactor">
    <cofactor evidence="1">
        <name>Mn(2+)</name>
        <dbReference type="ChEBI" id="CHEBI:29035"/>
    </cofactor>
</comment>
<comment type="catalytic activity">
    <reaction evidence="19">
        <text>Selective cleavage of 103-Arg-|-Ser-104 and 124-Ile-|-Ile-125 bonds in Limulus clotting factor B to form activated factor B. Cleavage of -Pro-Arg-|-Xaa- bonds in synthetic substrates.</text>
        <dbReference type="EC" id="3.4.21.84"/>
    </reaction>
</comment>
<dbReference type="Pfam" id="PF00084">
    <property type="entry name" value="Sushi"/>
    <property type="match status" value="7"/>
</dbReference>
<dbReference type="PROSITE" id="PS50923">
    <property type="entry name" value="SUSHI"/>
    <property type="match status" value="7"/>
</dbReference>
<keyword evidence="4" id="KW-0245">EGF-like domain</keyword>
<evidence type="ECO:0000256" key="9">
    <source>
        <dbReference type="ARBA" id="ARBA00022734"/>
    </source>
</evidence>
<evidence type="ECO:0000256" key="2">
    <source>
        <dbReference type="ARBA" id="ARBA00001946"/>
    </source>
</evidence>
<dbReference type="Gene3D" id="2.40.10.10">
    <property type="entry name" value="Trypsin-like serine proteases"/>
    <property type="match status" value="1"/>
</dbReference>
<keyword evidence="23" id="KW-0472">Membrane</keyword>
<proteinExistence type="predicted"/>
<evidence type="ECO:0000256" key="12">
    <source>
        <dbReference type="ARBA" id="ARBA00022820"/>
    </source>
</evidence>
<name>A0AAV6VDT4_9ARAC</name>
<dbReference type="PROSITE" id="PS00135">
    <property type="entry name" value="TRYPSIN_SER"/>
    <property type="match status" value="1"/>
</dbReference>
<dbReference type="GO" id="GO:0004252">
    <property type="term" value="F:serine-type endopeptidase activity"/>
    <property type="evidence" value="ECO:0007669"/>
    <property type="project" value="InterPro"/>
</dbReference>
<keyword evidence="12" id="KW-0353">Hemolymph clotting</keyword>
<evidence type="ECO:0000259" key="25">
    <source>
        <dbReference type="PROSITE" id="PS50240"/>
    </source>
</evidence>
<keyword evidence="5" id="KW-0399">Innate immunity</keyword>
<keyword evidence="17" id="KW-0325">Glycoprotein</keyword>
<keyword evidence="11 22" id="KW-0378">Hydrolase</keyword>
<feature type="domain" description="Peptidase S1" evidence="25">
    <location>
        <begin position="750"/>
        <end position="1013"/>
    </location>
</feature>
<dbReference type="SMART" id="SM00032">
    <property type="entry name" value="CCP"/>
    <property type="match status" value="7"/>
</dbReference>
<evidence type="ECO:0000256" key="7">
    <source>
        <dbReference type="ARBA" id="ARBA00022670"/>
    </source>
</evidence>
<dbReference type="SMART" id="SM00020">
    <property type="entry name" value="Tryp_SPc"/>
    <property type="match status" value="1"/>
</dbReference>
<comment type="caution">
    <text evidence="21">Lacks conserved residue(s) required for the propagation of feature annotation.</text>
</comment>